<evidence type="ECO:0000313" key="3">
    <source>
        <dbReference type="EMBL" id="MFC7618363.1"/>
    </source>
</evidence>
<dbReference type="InterPro" id="IPR035992">
    <property type="entry name" value="Ricin_B-like_lectins"/>
</dbReference>
<dbReference type="InterPro" id="IPR000772">
    <property type="entry name" value="Ricin_B_lectin"/>
</dbReference>
<reference evidence="4" key="1">
    <citation type="journal article" date="2019" name="Int. J. Syst. Evol. Microbiol.">
        <title>The Global Catalogue of Microorganisms (GCM) 10K type strain sequencing project: providing services to taxonomists for standard genome sequencing and annotation.</title>
        <authorList>
            <consortium name="The Broad Institute Genomics Platform"/>
            <consortium name="The Broad Institute Genome Sequencing Center for Infectious Disease"/>
            <person name="Wu L."/>
            <person name="Ma J."/>
        </authorList>
    </citation>
    <scope>NUCLEOTIDE SEQUENCE [LARGE SCALE GENOMIC DNA]</scope>
    <source>
        <strain evidence="4">JCM 17695</strain>
    </source>
</reference>
<keyword evidence="4" id="KW-1185">Reference proteome</keyword>
<organism evidence="3 4">
    <name type="scientific">Actinokineospora soli</name>
    <dbReference type="NCBI Taxonomy" id="1048753"/>
    <lineage>
        <taxon>Bacteria</taxon>
        <taxon>Bacillati</taxon>
        <taxon>Actinomycetota</taxon>
        <taxon>Actinomycetes</taxon>
        <taxon>Pseudonocardiales</taxon>
        <taxon>Pseudonocardiaceae</taxon>
        <taxon>Actinokineospora</taxon>
    </lineage>
</organism>
<evidence type="ECO:0000313" key="4">
    <source>
        <dbReference type="Proteomes" id="UP001596512"/>
    </source>
</evidence>
<feature type="domain" description="Ricin B lectin" evidence="2">
    <location>
        <begin position="39"/>
        <end position="90"/>
    </location>
</feature>
<evidence type="ECO:0000256" key="1">
    <source>
        <dbReference type="SAM" id="MobiDB-lite"/>
    </source>
</evidence>
<name>A0ABW2U0V6_9PSEU</name>
<sequence>MDPAHRRQPAVHPHRRRHVLHPPQRPQRTLRRRRRRLPAAGAAIIQWTCTGGANQRWTITPSGTGYAIASEASGLLITAASATSGAKLTQQPAGASTPQIWALTKV</sequence>
<feature type="region of interest" description="Disordered" evidence="1">
    <location>
        <begin position="1"/>
        <end position="32"/>
    </location>
</feature>
<dbReference type="Pfam" id="PF14200">
    <property type="entry name" value="RicinB_lectin_2"/>
    <property type="match status" value="1"/>
</dbReference>
<feature type="compositionally biased region" description="Basic residues" evidence="1">
    <location>
        <begin position="1"/>
        <end position="20"/>
    </location>
</feature>
<dbReference type="CDD" id="cd00161">
    <property type="entry name" value="beta-trefoil_Ricin-like"/>
    <property type="match status" value="1"/>
</dbReference>
<comment type="caution">
    <text evidence="3">The sequence shown here is derived from an EMBL/GenBank/DDBJ whole genome shotgun (WGS) entry which is preliminary data.</text>
</comment>
<accession>A0ABW2U0V6</accession>
<proteinExistence type="predicted"/>
<protein>
    <submittedName>
        <fullName evidence="3">RICIN domain-containing protein</fullName>
    </submittedName>
</protein>
<dbReference type="Gene3D" id="2.80.10.50">
    <property type="match status" value="1"/>
</dbReference>
<evidence type="ECO:0000259" key="2">
    <source>
        <dbReference type="Pfam" id="PF14200"/>
    </source>
</evidence>
<gene>
    <name evidence="3" type="ORF">ACFQV2_38360</name>
</gene>
<dbReference type="PROSITE" id="PS50231">
    <property type="entry name" value="RICIN_B_LECTIN"/>
    <property type="match status" value="1"/>
</dbReference>
<dbReference type="EMBL" id="JBHTEY010000004">
    <property type="protein sequence ID" value="MFC7618363.1"/>
    <property type="molecule type" value="Genomic_DNA"/>
</dbReference>
<dbReference type="SUPFAM" id="SSF50370">
    <property type="entry name" value="Ricin B-like lectins"/>
    <property type="match status" value="1"/>
</dbReference>
<dbReference type="Proteomes" id="UP001596512">
    <property type="component" value="Unassembled WGS sequence"/>
</dbReference>